<dbReference type="Proteomes" id="UP001597119">
    <property type="component" value="Unassembled WGS sequence"/>
</dbReference>
<protein>
    <recommendedName>
        <fullName evidence="4">Type IV pilin</fullName>
    </recommendedName>
</protein>
<sequence>MGPGLRSRVRARLRENPVLIAFAIAVVALVLVVPLFFAYVYYPTGCAPVYERPMASYAVNSTPTPDGVRVTVTQTGGDSIPADDLYVEAPGTNTSFASYNTQDVRDSSVDIGDSVVLSGLPNGSRVEVVWRNQSFEYDHECSKGPTPYRYVLAAFVVENESAQLTPSR</sequence>
<evidence type="ECO:0000313" key="3">
    <source>
        <dbReference type="Proteomes" id="UP001597119"/>
    </source>
</evidence>
<dbReference type="EMBL" id="JBHUDJ010000003">
    <property type="protein sequence ID" value="MFD1586865.1"/>
    <property type="molecule type" value="Genomic_DNA"/>
</dbReference>
<dbReference type="AlphaFoldDB" id="A0ABD6C9W1"/>
<proteinExistence type="predicted"/>
<comment type="caution">
    <text evidence="2">The sequence shown here is derived from an EMBL/GenBank/DDBJ whole genome shotgun (WGS) entry which is preliminary data.</text>
</comment>
<feature type="transmembrane region" description="Helical" evidence="1">
    <location>
        <begin position="20"/>
        <end position="42"/>
    </location>
</feature>
<name>A0ABD6C9W1_9EURY</name>
<dbReference type="RefSeq" id="WP_247375854.1">
    <property type="nucleotide sequence ID" value="NZ_JALLGV010000001.1"/>
</dbReference>
<evidence type="ECO:0008006" key="4">
    <source>
        <dbReference type="Google" id="ProtNLM"/>
    </source>
</evidence>
<keyword evidence="3" id="KW-1185">Reference proteome</keyword>
<gene>
    <name evidence="2" type="ORF">ACFR9U_07710</name>
</gene>
<accession>A0ABD6C9W1</accession>
<evidence type="ECO:0000256" key="1">
    <source>
        <dbReference type="SAM" id="Phobius"/>
    </source>
</evidence>
<keyword evidence="1" id="KW-0472">Membrane</keyword>
<evidence type="ECO:0000313" key="2">
    <source>
        <dbReference type="EMBL" id="MFD1586865.1"/>
    </source>
</evidence>
<keyword evidence="1" id="KW-0812">Transmembrane</keyword>
<organism evidence="2 3">
    <name type="scientific">Halorientalis brevis</name>
    <dbReference type="NCBI Taxonomy" id="1126241"/>
    <lineage>
        <taxon>Archaea</taxon>
        <taxon>Methanobacteriati</taxon>
        <taxon>Methanobacteriota</taxon>
        <taxon>Stenosarchaea group</taxon>
        <taxon>Halobacteria</taxon>
        <taxon>Halobacteriales</taxon>
        <taxon>Haloarculaceae</taxon>
        <taxon>Halorientalis</taxon>
    </lineage>
</organism>
<keyword evidence="1" id="KW-1133">Transmembrane helix</keyword>
<reference evidence="2 3" key="1">
    <citation type="journal article" date="2019" name="Int. J. Syst. Evol. Microbiol.">
        <title>The Global Catalogue of Microorganisms (GCM) 10K type strain sequencing project: providing services to taxonomists for standard genome sequencing and annotation.</title>
        <authorList>
            <consortium name="The Broad Institute Genomics Platform"/>
            <consortium name="The Broad Institute Genome Sequencing Center for Infectious Disease"/>
            <person name="Wu L."/>
            <person name="Ma J."/>
        </authorList>
    </citation>
    <scope>NUCLEOTIDE SEQUENCE [LARGE SCALE GENOMIC DNA]</scope>
    <source>
        <strain evidence="2 3">CGMCC 1.12125</strain>
    </source>
</reference>